<dbReference type="RefSeq" id="WP_160726711.1">
    <property type="nucleotide sequence ID" value="NZ_WTYC01000001.1"/>
</dbReference>
<dbReference type="AlphaFoldDB" id="A0A844XPE0"/>
<sequence>MRKSLFLISLLLSSAACSQSEDAIVPPGAVAESRAGVTASASATAPDEPSGTNFEANSSKGEAKREFSYSWPAEVSAVPQLVRRFEEERDRELAAQKAEWQESLDSSPEDCVSCRNRGFEKEWKVVSDLPDWLSLSADLYVYTGGAHGNYGRTSFVWSRNGQLALEGIDLFNSAVELETALGAKLCDTLNEARAERRGTEVDRDGEGYFNDCPGIDEASVFVGSSNGQTFDRIGIYYGPYVAGSYAEGAYELDFPVTASVLDAVKPEYAEAFSVRR</sequence>
<evidence type="ECO:0000313" key="4">
    <source>
        <dbReference type="EMBL" id="MXO47117.1"/>
    </source>
</evidence>
<dbReference type="OrthoDB" id="4760806at2"/>
<evidence type="ECO:0000313" key="5">
    <source>
        <dbReference type="Proteomes" id="UP000448199"/>
    </source>
</evidence>
<proteinExistence type="predicted"/>
<gene>
    <name evidence="4" type="ORF">GRI69_02420</name>
</gene>
<name>A0A844XPE0_9SPHN</name>
<evidence type="ECO:0000256" key="2">
    <source>
        <dbReference type="SAM" id="SignalP"/>
    </source>
</evidence>
<dbReference type="PROSITE" id="PS51257">
    <property type="entry name" value="PROKAR_LIPOPROTEIN"/>
    <property type="match status" value="1"/>
</dbReference>
<feature type="compositionally biased region" description="Polar residues" evidence="1">
    <location>
        <begin position="50"/>
        <end position="59"/>
    </location>
</feature>
<feature type="domain" description="Deacetylase PdaC" evidence="3">
    <location>
        <begin position="69"/>
        <end position="150"/>
    </location>
</feature>
<keyword evidence="5" id="KW-1185">Reference proteome</keyword>
<comment type="caution">
    <text evidence="4">The sequence shown here is derived from an EMBL/GenBank/DDBJ whole genome shotgun (WGS) entry which is preliminary data.</text>
</comment>
<accession>A0A844XPE0</accession>
<dbReference type="Proteomes" id="UP000448199">
    <property type="component" value="Unassembled WGS sequence"/>
</dbReference>
<dbReference type="InterPro" id="IPR025303">
    <property type="entry name" value="PdaC"/>
</dbReference>
<dbReference type="EMBL" id="WTYC01000001">
    <property type="protein sequence ID" value="MXO47117.1"/>
    <property type="molecule type" value="Genomic_DNA"/>
</dbReference>
<dbReference type="Pfam" id="PF13739">
    <property type="entry name" value="PdaC"/>
    <property type="match status" value="1"/>
</dbReference>
<reference evidence="4 5" key="1">
    <citation type="submission" date="2019-12" db="EMBL/GenBank/DDBJ databases">
        <title>Genomic-based taxomic classification of the family Erythrobacteraceae.</title>
        <authorList>
            <person name="Xu L."/>
        </authorList>
    </citation>
    <scope>NUCLEOTIDE SEQUENCE [LARGE SCALE GENOMIC DNA]</scope>
    <source>
        <strain evidence="4 5">DSM 17792</strain>
    </source>
</reference>
<feature type="signal peptide" evidence="2">
    <location>
        <begin position="1"/>
        <end position="18"/>
    </location>
</feature>
<evidence type="ECO:0000259" key="3">
    <source>
        <dbReference type="Pfam" id="PF13739"/>
    </source>
</evidence>
<protein>
    <submittedName>
        <fullName evidence="4">DUF4163 domain-containing protein</fullName>
    </submittedName>
</protein>
<organism evidence="4 5">
    <name type="scientific">Qipengyuania vulgaris</name>
    <dbReference type="NCBI Taxonomy" id="291985"/>
    <lineage>
        <taxon>Bacteria</taxon>
        <taxon>Pseudomonadati</taxon>
        <taxon>Pseudomonadota</taxon>
        <taxon>Alphaproteobacteria</taxon>
        <taxon>Sphingomonadales</taxon>
        <taxon>Erythrobacteraceae</taxon>
        <taxon>Qipengyuania</taxon>
    </lineage>
</organism>
<feature type="region of interest" description="Disordered" evidence="1">
    <location>
        <begin position="40"/>
        <end position="59"/>
    </location>
</feature>
<evidence type="ECO:0000256" key="1">
    <source>
        <dbReference type="SAM" id="MobiDB-lite"/>
    </source>
</evidence>
<dbReference type="Gene3D" id="3.30.565.40">
    <property type="entry name" value="Fervidobacterium nodosum Rt17-B1 like"/>
    <property type="match status" value="1"/>
</dbReference>
<feature type="chain" id="PRO_5032374804" evidence="2">
    <location>
        <begin position="19"/>
        <end position="276"/>
    </location>
</feature>
<keyword evidence="2" id="KW-0732">Signal</keyword>